<evidence type="ECO:0000256" key="1">
    <source>
        <dbReference type="SAM" id="SignalP"/>
    </source>
</evidence>
<proteinExistence type="predicted"/>
<evidence type="ECO:0008006" key="4">
    <source>
        <dbReference type="Google" id="ProtNLM"/>
    </source>
</evidence>
<reference evidence="2 3" key="1">
    <citation type="journal article" date="2019" name="Science">
        <title>Social genes are selection hotspots in kin groups of a soil microbe.</title>
        <authorList>
            <person name="Wielgoss S."/>
            <person name="Wolfensberger R."/>
            <person name="Sun L."/>
            <person name="Fiegna F."/>
            <person name="Velicer G.J."/>
        </authorList>
    </citation>
    <scope>NUCLEOTIDE SEQUENCE [LARGE SCALE GENOMIC DNA]</scope>
    <source>
        <strain evidence="2 3">MC3.5.9c15</strain>
    </source>
</reference>
<dbReference type="Proteomes" id="UP000320179">
    <property type="component" value="Chromosome"/>
</dbReference>
<dbReference type="RefSeq" id="WP_140800412.1">
    <property type="nucleotide sequence ID" value="NZ_CP017169.1"/>
</dbReference>
<dbReference type="PROSITE" id="PS51257">
    <property type="entry name" value="PROKAR_LIPOPROTEIN"/>
    <property type="match status" value="1"/>
</dbReference>
<feature type="signal peptide" evidence="1">
    <location>
        <begin position="1"/>
        <end position="21"/>
    </location>
</feature>
<organism evidence="2 3">
    <name type="scientific">Myxococcus xanthus</name>
    <dbReference type="NCBI Taxonomy" id="34"/>
    <lineage>
        <taxon>Bacteria</taxon>
        <taxon>Pseudomonadati</taxon>
        <taxon>Myxococcota</taxon>
        <taxon>Myxococcia</taxon>
        <taxon>Myxococcales</taxon>
        <taxon>Cystobacterineae</taxon>
        <taxon>Myxococcaceae</taxon>
        <taxon>Myxococcus</taxon>
    </lineage>
</organism>
<evidence type="ECO:0000313" key="2">
    <source>
        <dbReference type="EMBL" id="QDE71963.1"/>
    </source>
</evidence>
<dbReference type="EMBL" id="CP017174">
    <property type="protein sequence ID" value="QDE71963.1"/>
    <property type="molecule type" value="Genomic_DNA"/>
</dbReference>
<sequence>MMMGMGRFLLCCSLVALTGAAGCSKSGDAEAPQAVRAQEAVGAPVAAADVKGLEGKLKFKDDADRERFSLKPKDDGAKLVDGEERELARYKWKGASLKVSGPDDVALGYVVGSAGGALTVRDGEQRQVLFTLARQGPGWRLNDMKGTLLYSVWPEDDGARIQDGAGADVARVKVREGKVSLRDAQGRTLLATKSLLAAEAAACLAFEALELPLRMALLFHLQAPPSQELAQP</sequence>
<keyword evidence="1" id="KW-0732">Signal</keyword>
<accession>A0AAE6KVY0</accession>
<dbReference type="AlphaFoldDB" id="A0AAE6KVY0"/>
<gene>
    <name evidence="2" type="ORF">BHS09_36050</name>
</gene>
<name>A0AAE6KVY0_MYXXA</name>
<feature type="chain" id="PRO_5041978895" description="Lipoprotein" evidence="1">
    <location>
        <begin position="22"/>
        <end position="232"/>
    </location>
</feature>
<protein>
    <recommendedName>
        <fullName evidence="4">Lipoprotein</fullName>
    </recommendedName>
</protein>
<evidence type="ECO:0000313" key="3">
    <source>
        <dbReference type="Proteomes" id="UP000320179"/>
    </source>
</evidence>